<dbReference type="AlphaFoldDB" id="A0A382NKM2"/>
<evidence type="ECO:0000256" key="1">
    <source>
        <dbReference type="SAM" id="MobiDB-lite"/>
    </source>
</evidence>
<evidence type="ECO:0000313" key="2">
    <source>
        <dbReference type="EMBL" id="SVC61210.1"/>
    </source>
</evidence>
<proteinExistence type="predicted"/>
<name>A0A382NKM2_9ZZZZ</name>
<reference evidence="2" key="1">
    <citation type="submission" date="2018-05" db="EMBL/GenBank/DDBJ databases">
        <authorList>
            <person name="Lanie J.A."/>
            <person name="Ng W.-L."/>
            <person name="Kazmierczak K.M."/>
            <person name="Andrzejewski T.M."/>
            <person name="Davidsen T.M."/>
            <person name="Wayne K.J."/>
            <person name="Tettelin H."/>
            <person name="Glass J.I."/>
            <person name="Rusch D."/>
            <person name="Podicherti R."/>
            <person name="Tsui H.-C.T."/>
            <person name="Winkler M.E."/>
        </authorList>
    </citation>
    <scope>NUCLEOTIDE SEQUENCE</scope>
</reference>
<dbReference type="EMBL" id="UINC01100841">
    <property type="protein sequence ID" value="SVC61210.1"/>
    <property type="molecule type" value="Genomic_DNA"/>
</dbReference>
<accession>A0A382NKM2</accession>
<feature type="region of interest" description="Disordered" evidence="1">
    <location>
        <begin position="1"/>
        <end position="21"/>
    </location>
</feature>
<sequence>MMAKVHPQAVSASSTSLPLSDGSSDFCFSVSNSLAIILVMSNESIGSSSLTSPISLGRIDVASATPSAVLVLQVNDYFPIHKNRACNRHGSACNGKLVLSCYEWSAIV</sequence>
<feature type="compositionally biased region" description="Low complexity" evidence="1">
    <location>
        <begin position="11"/>
        <end position="21"/>
    </location>
</feature>
<protein>
    <submittedName>
        <fullName evidence="2">Uncharacterized protein</fullName>
    </submittedName>
</protein>
<organism evidence="2">
    <name type="scientific">marine metagenome</name>
    <dbReference type="NCBI Taxonomy" id="408172"/>
    <lineage>
        <taxon>unclassified sequences</taxon>
        <taxon>metagenomes</taxon>
        <taxon>ecological metagenomes</taxon>
    </lineage>
</organism>
<gene>
    <name evidence="2" type="ORF">METZ01_LOCUS314064</name>
</gene>